<dbReference type="InterPro" id="IPR013785">
    <property type="entry name" value="Aldolase_TIM"/>
</dbReference>
<evidence type="ECO:0000313" key="3">
    <source>
        <dbReference type="Proteomes" id="UP000292858"/>
    </source>
</evidence>
<name>A0A4Q9B7Z2_9DEIN</name>
<dbReference type="PANTHER" id="PTHR35882">
    <property type="entry name" value="PELA"/>
    <property type="match status" value="1"/>
</dbReference>
<keyword evidence="2" id="KW-0378">Hydrolase</keyword>
<dbReference type="OrthoDB" id="30037at2"/>
<dbReference type="PRINTS" id="PR01545">
    <property type="entry name" value="THEMAYE10DUF"/>
</dbReference>
<proteinExistence type="predicted"/>
<dbReference type="PANTHER" id="PTHR35882:SF1">
    <property type="match status" value="1"/>
</dbReference>
<dbReference type="Pfam" id="PF03537">
    <property type="entry name" value="Glyco_hydro_114"/>
    <property type="match status" value="1"/>
</dbReference>
<dbReference type="GO" id="GO:0016787">
    <property type="term" value="F:hydrolase activity"/>
    <property type="evidence" value="ECO:0007669"/>
    <property type="project" value="UniProtKB-KW"/>
</dbReference>
<dbReference type="InterPro" id="IPR016062">
    <property type="entry name" value="TM1410-rel"/>
</dbReference>
<dbReference type="AlphaFoldDB" id="A0A4Q9B7Z2"/>
<dbReference type="SUPFAM" id="SSF51445">
    <property type="entry name" value="(Trans)glycosidases"/>
    <property type="match status" value="1"/>
</dbReference>
<dbReference type="InterPro" id="IPR017853">
    <property type="entry name" value="GH"/>
</dbReference>
<dbReference type="EMBL" id="SIJL01000003">
    <property type="protein sequence ID" value="TBH21283.1"/>
    <property type="molecule type" value="Genomic_DNA"/>
</dbReference>
<evidence type="ECO:0000313" key="2">
    <source>
        <dbReference type="EMBL" id="TBH21283.1"/>
    </source>
</evidence>
<reference evidence="2 3" key="1">
    <citation type="submission" date="2019-02" db="EMBL/GenBank/DDBJ databases">
        <title>Thermus sp. a novel from hot spring.</title>
        <authorList>
            <person name="Zhao Z."/>
        </authorList>
    </citation>
    <scope>NUCLEOTIDE SEQUENCE [LARGE SCALE GENOMIC DNA]</scope>
    <source>
        <strain evidence="2 3">CFH 72773T</strain>
    </source>
</reference>
<organism evidence="2 3">
    <name type="scientific">Thermus thermamylovorans</name>
    <dbReference type="NCBI Taxonomy" id="2509362"/>
    <lineage>
        <taxon>Bacteria</taxon>
        <taxon>Thermotogati</taxon>
        <taxon>Deinococcota</taxon>
        <taxon>Deinococci</taxon>
        <taxon>Thermales</taxon>
        <taxon>Thermaceae</taxon>
        <taxon>Thermus</taxon>
    </lineage>
</organism>
<comment type="caution">
    <text evidence="2">The sequence shown here is derived from an EMBL/GenBank/DDBJ whole genome shotgun (WGS) entry which is preliminary data.</text>
</comment>
<gene>
    <name evidence="2" type="ORF">ETP66_03440</name>
</gene>
<keyword evidence="3" id="KW-1185">Reference proteome</keyword>
<evidence type="ECO:0000259" key="1">
    <source>
        <dbReference type="Pfam" id="PF03537"/>
    </source>
</evidence>
<feature type="domain" description="Glycoside-hydrolase family GH114 TIM-barrel" evidence="1">
    <location>
        <begin position="3"/>
        <end position="258"/>
    </location>
</feature>
<sequence>MRTWVYQLTGYPPSGLAQLGSTAADLVVIDLTKDGRVPWSPQDLQALRGKRALAYLEVGGMENYRAEYLLVQQQASDLLLNTVPGWPGEWYVKYWDERWWDLVVAPRLDKALAAGFQGVYLDLVDAYEGISLSLVPGETRDTLAQRMVALLQRISAYVKARRPDFWVFPQNAPELRAWPGYLAAVDGVGLEELFFYATDRACTDPGCAVRLRHARAIREAGKLVLTVDYALDPRNVRTACQKAREEGFVPYVTVVELDRISPLCP</sequence>
<dbReference type="Gene3D" id="3.20.20.70">
    <property type="entry name" value="Aldolase class I"/>
    <property type="match status" value="1"/>
</dbReference>
<protein>
    <submittedName>
        <fullName evidence="2">Glycoside hydrolase</fullName>
    </submittedName>
</protein>
<dbReference type="InterPro" id="IPR004352">
    <property type="entry name" value="GH114_TIM-barrel"/>
</dbReference>
<accession>A0A4Q9B7Z2</accession>
<dbReference type="Proteomes" id="UP000292858">
    <property type="component" value="Unassembled WGS sequence"/>
</dbReference>